<dbReference type="RefSeq" id="WP_089209322.1">
    <property type="nucleotide sequence ID" value="NZ_FZOD01000022.1"/>
</dbReference>
<protein>
    <submittedName>
        <fullName evidence="2">Gas vesicle synthesis protein GvpO</fullName>
    </submittedName>
</protein>
<dbReference type="OrthoDB" id="163447at2"/>
<feature type="region of interest" description="Disordered" evidence="1">
    <location>
        <begin position="1"/>
        <end position="62"/>
    </location>
</feature>
<sequence>MPAKRRSTDERATGANVSDDLYEEIDDEPFDEDEYEDEDEDETPRTKRSRNLSAMSAGEVGQRHIAALTGKQSEGVTQVQPAEDGWVVQVEVVEDRRVPSSGDILALYEAEMDMEGNLLSYRRLRRYRRGRGDSSEAS</sequence>
<feature type="compositionally biased region" description="Basic and acidic residues" evidence="1">
    <location>
        <begin position="1"/>
        <end position="12"/>
    </location>
</feature>
<dbReference type="AlphaFoldDB" id="A0A239JBR5"/>
<accession>A0A239JBR5</accession>
<organism evidence="2 3">
    <name type="scientific">Streptosporangium subroseum</name>
    <dbReference type="NCBI Taxonomy" id="106412"/>
    <lineage>
        <taxon>Bacteria</taxon>
        <taxon>Bacillati</taxon>
        <taxon>Actinomycetota</taxon>
        <taxon>Actinomycetes</taxon>
        <taxon>Streptosporangiales</taxon>
        <taxon>Streptosporangiaceae</taxon>
        <taxon>Streptosporangium</taxon>
    </lineage>
</organism>
<dbReference type="Pfam" id="PF05800">
    <property type="entry name" value="GvpO"/>
    <property type="match status" value="1"/>
</dbReference>
<reference evidence="2 3" key="1">
    <citation type="submission" date="2017-06" db="EMBL/GenBank/DDBJ databases">
        <authorList>
            <person name="Kim H.J."/>
            <person name="Triplett B.A."/>
        </authorList>
    </citation>
    <scope>NUCLEOTIDE SEQUENCE [LARGE SCALE GENOMIC DNA]</scope>
    <source>
        <strain evidence="2 3">CGMCC 4.2132</strain>
    </source>
</reference>
<dbReference type="Proteomes" id="UP000198282">
    <property type="component" value="Unassembled WGS sequence"/>
</dbReference>
<keyword evidence="3" id="KW-1185">Reference proteome</keyword>
<feature type="compositionally biased region" description="Acidic residues" evidence="1">
    <location>
        <begin position="20"/>
        <end position="42"/>
    </location>
</feature>
<proteinExistence type="predicted"/>
<name>A0A239JBR5_9ACTN</name>
<evidence type="ECO:0000313" key="2">
    <source>
        <dbReference type="EMBL" id="SNT03290.1"/>
    </source>
</evidence>
<dbReference type="EMBL" id="FZOD01000022">
    <property type="protein sequence ID" value="SNT03290.1"/>
    <property type="molecule type" value="Genomic_DNA"/>
</dbReference>
<evidence type="ECO:0000313" key="3">
    <source>
        <dbReference type="Proteomes" id="UP000198282"/>
    </source>
</evidence>
<gene>
    <name evidence="2" type="ORF">SAMN05216276_102256</name>
</gene>
<dbReference type="InterPro" id="IPR008634">
    <property type="entry name" value="Gas-vesicle_GvpO"/>
</dbReference>
<evidence type="ECO:0000256" key="1">
    <source>
        <dbReference type="SAM" id="MobiDB-lite"/>
    </source>
</evidence>
<dbReference type="GO" id="GO:0031412">
    <property type="term" value="P:gas vesicle organization"/>
    <property type="evidence" value="ECO:0007669"/>
    <property type="project" value="InterPro"/>
</dbReference>